<dbReference type="RefSeq" id="WP_062262504.1">
    <property type="nucleotide sequence ID" value="NZ_LT158599.1"/>
</dbReference>
<proteinExistence type="predicted"/>
<dbReference type="EMBL" id="LT158599">
    <property type="protein sequence ID" value="CVK32262.1"/>
    <property type="molecule type" value="Genomic_DNA"/>
</dbReference>
<evidence type="ECO:0000259" key="1">
    <source>
        <dbReference type="Pfam" id="PF13173"/>
    </source>
</evidence>
<dbReference type="GO" id="GO:0005524">
    <property type="term" value="F:ATP binding"/>
    <property type="evidence" value="ECO:0007669"/>
    <property type="project" value="UniProtKB-KW"/>
</dbReference>
<reference evidence="4" key="2">
    <citation type="submission" date="2020-05" db="EMBL/GenBank/DDBJ databases">
        <title>The first insight into the ecology of ammonia-tolerant syntrophic propionate oxidizing bacteria.</title>
        <authorList>
            <person name="Singh A."/>
            <person name="Schnurer A."/>
            <person name="Westerholm M."/>
        </authorList>
    </citation>
    <scope>NUCLEOTIDE SEQUENCE</scope>
    <source>
        <strain evidence="4">MAG54</strain>
    </source>
</reference>
<dbReference type="InterPro" id="IPR025420">
    <property type="entry name" value="DUF4143"/>
</dbReference>
<name>A0A0X3BJF7_9EURY</name>
<evidence type="ECO:0000313" key="5">
    <source>
        <dbReference type="Proteomes" id="UP000069850"/>
    </source>
</evidence>
<reference evidence="3 5" key="1">
    <citation type="submission" date="2016-01" db="EMBL/GenBank/DDBJ databases">
        <authorList>
            <person name="Manzoor S."/>
        </authorList>
    </citation>
    <scope>NUCLEOTIDE SEQUENCE [LARGE SCALE GENOMIC DNA]</scope>
    <source>
        <strain evidence="3">Methanoculleus sp MAB1</strain>
    </source>
</reference>
<dbReference type="AlphaFoldDB" id="A0A0X3BJF7"/>
<dbReference type="KEGG" id="mema:MMAB1_1048"/>
<organism evidence="3 5">
    <name type="scientific">Methanoculleus bourgensis</name>
    <dbReference type="NCBI Taxonomy" id="83986"/>
    <lineage>
        <taxon>Archaea</taxon>
        <taxon>Methanobacteriati</taxon>
        <taxon>Methanobacteriota</taxon>
        <taxon>Stenosarchaea group</taxon>
        <taxon>Methanomicrobia</taxon>
        <taxon>Methanomicrobiales</taxon>
        <taxon>Methanomicrobiaceae</taxon>
        <taxon>Methanoculleus</taxon>
    </lineage>
</organism>
<dbReference type="Pfam" id="PF13173">
    <property type="entry name" value="AAA_14"/>
    <property type="match status" value="1"/>
</dbReference>
<dbReference type="SUPFAM" id="SSF52540">
    <property type="entry name" value="P-loop containing nucleoside triphosphate hydrolases"/>
    <property type="match status" value="1"/>
</dbReference>
<dbReference type="InterPro" id="IPR041682">
    <property type="entry name" value="AAA_14"/>
</dbReference>
<dbReference type="GeneID" id="27136999"/>
<evidence type="ECO:0000313" key="4">
    <source>
        <dbReference type="EMBL" id="NQS78420.1"/>
    </source>
</evidence>
<dbReference type="Gene3D" id="3.40.50.300">
    <property type="entry name" value="P-loop containing nucleotide triphosphate hydrolases"/>
    <property type="match status" value="1"/>
</dbReference>
<keyword evidence="4" id="KW-0067">ATP-binding</keyword>
<sequence>MDEKLQIALESQNPWWFGKEFETGVERLSFFPSLMQYLDAPEVLLLIGARRTGKSTLLYQIISSLLGRGVPGRAILFITMDEPLLLSMADDPWLIRRIVEDHLARHPGLERLYLCIDEVQHYPSWVSTIKTLYDTKSTVKCILTGSTSSLLRQESSRLLSGRYFSCTVYPLSFPEFLRIKGILNPTIIEKRHYFEMYLKYGGFPRVALEKDENLKIQILKNYYETIYLKDIIYPNKVRKNSEVTDLLYYLISNAGNAVSYNQIARTLNIAPDTVREYIEYAGNAFLLYPLMKFDYSVKKQVANPKKIYFVDPGLINAVAFAFSENRGRLLENIVFIALMKKYGDIFYHRDRYECDFLVRSGRTIVQAVQVTQSLQDDATRQREMRGLVEAMDAHGLDEGTIVTASESAETTVDGRAVHIVPITEWLEEL</sequence>
<dbReference type="Proteomes" id="UP000069850">
    <property type="component" value="Chromosome 1"/>
</dbReference>
<protein>
    <submittedName>
        <fullName evidence="4">ATP-binding protein</fullName>
    </submittedName>
</protein>
<dbReference type="EMBL" id="JABMJE010000087">
    <property type="protein sequence ID" value="NQS78420.1"/>
    <property type="molecule type" value="Genomic_DNA"/>
</dbReference>
<feature type="domain" description="DUF4143" evidence="2">
    <location>
        <begin position="229"/>
        <end position="370"/>
    </location>
</feature>
<dbReference type="InterPro" id="IPR027417">
    <property type="entry name" value="P-loop_NTPase"/>
</dbReference>
<dbReference type="PANTHER" id="PTHR33295">
    <property type="entry name" value="ATPASE"/>
    <property type="match status" value="1"/>
</dbReference>
<dbReference type="OrthoDB" id="371918at2157"/>
<accession>A0A0X3BJF7</accession>
<evidence type="ECO:0000313" key="3">
    <source>
        <dbReference type="EMBL" id="CVK32262.1"/>
    </source>
</evidence>
<gene>
    <name evidence="4" type="ORF">HQQ74_06915</name>
    <name evidence="3" type="ORF">MMAB1_1048</name>
</gene>
<dbReference type="Proteomes" id="UP000737555">
    <property type="component" value="Unassembled WGS sequence"/>
</dbReference>
<feature type="domain" description="AAA" evidence="1">
    <location>
        <begin position="42"/>
        <end position="177"/>
    </location>
</feature>
<evidence type="ECO:0000259" key="2">
    <source>
        <dbReference type="Pfam" id="PF13635"/>
    </source>
</evidence>
<dbReference type="Pfam" id="PF13635">
    <property type="entry name" value="DUF4143"/>
    <property type="match status" value="1"/>
</dbReference>
<keyword evidence="4" id="KW-0547">Nucleotide-binding</keyword>
<dbReference type="PANTHER" id="PTHR33295:SF8">
    <property type="entry name" value="AAA+ ATPASE DOMAIN-CONTAINING PROTEIN"/>
    <property type="match status" value="1"/>
</dbReference>